<evidence type="ECO:0000256" key="1">
    <source>
        <dbReference type="SAM" id="MobiDB-lite"/>
    </source>
</evidence>
<accession>A0A9W8LWZ2</accession>
<name>A0A9W8LWZ2_9FUNG</name>
<evidence type="ECO:0000313" key="3">
    <source>
        <dbReference type="EMBL" id="KAJ2809096.1"/>
    </source>
</evidence>
<comment type="caution">
    <text evidence="3">The sequence shown here is derived from an EMBL/GenBank/DDBJ whole genome shotgun (WGS) entry which is preliminary data.</text>
</comment>
<dbReference type="Pfam" id="PF18596">
    <property type="entry name" value="Sld7_C"/>
    <property type="match status" value="1"/>
</dbReference>
<evidence type="ECO:0000259" key="2">
    <source>
        <dbReference type="Pfam" id="PF18596"/>
    </source>
</evidence>
<sequence>MTGENADKRSRPHLVWVGTIVCPDEAVNATAALALPSTGTFPKVMPAQPLWPGGRLRLLTSVQLTTVPPVFYTSTVFDLHINTGSCDYSRRFVNGLVDMLLPPQDTAIFARVVDAQPAQTTMEDPFIERPPSRDSSPNIPINPFVLVYAVAKPETHLVLHMLDTSSERLSALAAAVGAGATVEKNPKAEERTQIGLMLSEEHEFIQRLTQQTSARHKAQVERTLSAEGMGIGSTSGSLRRTSSIARPRGNKRMTLSDIELLGADPSGKATGGSQQPAEAAAAAAPSAEVEQANKKLAKQLIISSLKERGIARDHAEFAALWSQIYRSLKFALRTKLPCHAYSVRDLRAEVEKHAKFYCSA</sequence>
<dbReference type="InterPro" id="IPR041260">
    <property type="entry name" value="Sld7_C"/>
</dbReference>
<evidence type="ECO:0000313" key="4">
    <source>
        <dbReference type="Proteomes" id="UP001140094"/>
    </source>
</evidence>
<feature type="domain" description="Sld7 C-terminal" evidence="2">
    <location>
        <begin position="290"/>
        <end position="358"/>
    </location>
</feature>
<keyword evidence="4" id="KW-1185">Reference proteome</keyword>
<dbReference type="EMBL" id="JANBUO010000011">
    <property type="protein sequence ID" value="KAJ2809096.1"/>
    <property type="molecule type" value="Genomic_DNA"/>
</dbReference>
<dbReference type="AlphaFoldDB" id="A0A9W8LWZ2"/>
<gene>
    <name evidence="3" type="ORF">H4R20_000400</name>
</gene>
<proteinExistence type="predicted"/>
<dbReference type="Proteomes" id="UP001140094">
    <property type="component" value="Unassembled WGS sequence"/>
</dbReference>
<feature type="compositionally biased region" description="Low complexity" evidence="1">
    <location>
        <begin position="273"/>
        <end position="285"/>
    </location>
</feature>
<organism evidence="3 4">
    <name type="scientific">Coemansia guatemalensis</name>
    <dbReference type="NCBI Taxonomy" id="2761395"/>
    <lineage>
        <taxon>Eukaryota</taxon>
        <taxon>Fungi</taxon>
        <taxon>Fungi incertae sedis</taxon>
        <taxon>Zoopagomycota</taxon>
        <taxon>Kickxellomycotina</taxon>
        <taxon>Kickxellomycetes</taxon>
        <taxon>Kickxellales</taxon>
        <taxon>Kickxellaceae</taxon>
        <taxon>Coemansia</taxon>
    </lineage>
</organism>
<dbReference type="OrthoDB" id="5543801at2759"/>
<protein>
    <recommendedName>
        <fullName evidence="2">Sld7 C-terminal domain-containing protein</fullName>
    </recommendedName>
</protein>
<feature type="region of interest" description="Disordered" evidence="1">
    <location>
        <begin position="262"/>
        <end position="285"/>
    </location>
</feature>
<reference evidence="3" key="1">
    <citation type="submission" date="2022-07" db="EMBL/GenBank/DDBJ databases">
        <title>Phylogenomic reconstructions and comparative analyses of Kickxellomycotina fungi.</title>
        <authorList>
            <person name="Reynolds N.K."/>
            <person name="Stajich J.E."/>
            <person name="Barry K."/>
            <person name="Grigoriev I.V."/>
            <person name="Crous P."/>
            <person name="Smith M.E."/>
        </authorList>
    </citation>
    <scope>NUCLEOTIDE SEQUENCE</scope>
    <source>
        <strain evidence="3">NRRL 1565</strain>
    </source>
</reference>